<name>A0A0Q3EGV6_BRADI</name>
<feature type="domain" description="Disease resistance protein At4g27190-like leucine-rich repeats" evidence="1">
    <location>
        <begin position="878"/>
        <end position="1004"/>
    </location>
</feature>
<dbReference type="OrthoDB" id="676759at2759"/>
<dbReference type="Pfam" id="PF23247">
    <property type="entry name" value="LRR_RPS2"/>
    <property type="match status" value="1"/>
</dbReference>
<dbReference type="Proteomes" id="UP000008810">
    <property type="component" value="Chromosome 4"/>
</dbReference>
<evidence type="ECO:0000313" key="4">
    <source>
        <dbReference type="Proteomes" id="UP000008810"/>
    </source>
</evidence>
<reference evidence="2" key="2">
    <citation type="submission" date="2017-06" db="EMBL/GenBank/DDBJ databases">
        <title>WGS assembly of Brachypodium distachyon.</title>
        <authorList>
            <consortium name="The International Brachypodium Initiative"/>
            <person name="Lucas S."/>
            <person name="Harmon-Smith M."/>
            <person name="Lail K."/>
            <person name="Tice H."/>
            <person name="Grimwood J."/>
            <person name="Bruce D."/>
            <person name="Barry K."/>
            <person name="Shu S."/>
            <person name="Lindquist E."/>
            <person name="Wang M."/>
            <person name="Pitluck S."/>
            <person name="Vogel J.P."/>
            <person name="Garvin D.F."/>
            <person name="Mockler T.C."/>
            <person name="Schmutz J."/>
            <person name="Rokhsar D."/>
            <person name="Bevan M.W."/>
        </authorList>
    </citation>
    <scope>NUCLEOTIDE SEQUENCE</scope>
    <source>
        <strain evidence="2">Bd21</strain>
    </source>
</reference>
<dbReference type="Gene3D" id="3.80.10.10">
    <property type="entry name" value="Ribonuclease Inhibitor"/>
    <property type="match status" value="3"/>
</dbReference>
<dbReference type="EnsemblPlants" id="KQJ86958">
    <property type="protein sequence ID" value="KQJ86958"/>
    <property type="gene ID" value="BRADI_4g08712v3"/>
</dbReference>
<dbReference type="InterPro" id="IPR050905">
    <property type="entry name" value="Plant_NBS-LRR"/>
</dbReference>
<dbReference type="EMBL" id="CM000883">
    <property type="protein sequence ID" value="KQJ86958.1"/>
    <property type="molecule type" value="Genomic_DNA"/>
</dbReference>
<dbReference type="InterPro" id="IPR032675">
    <property type="entry name" value="LRR_dom_sf"/>
</dbReference>
<dbReference type="EMBL" id="CM000883">
    <property type="protein sequence ID" value="PNT62820.1"/>
    <property type="molecule type" value="Genomic_DNA"/>
</dbReference>
<dbReference type="RefSeq" id="XP_010237330.1">
    <property type="nucleotide sequence ID" value="XM_010239028.3"/>
</dbReference>
<dbReference type="AlphaFoldDB" id="A0A0Q3EGV6"/>
<proteinExistence type="predicted"/>
<reference evidence="2 3" key="1">
    <citation type="journal article" date="2010" name="Nature">
        <title>Genome sequencing and analysis of the model grass Brachypodium distachyon.</title>
        <authorList>
            <consortium name="International Brachypodium Initiative"/>
        </authorList>
    </citation>
    <scope>NUCLEOTIDE SEQUENCE [LARGE SCALE GENOMIC DNA]</scope>
    <source>
        <strain evidence="2">Bd21</strain>
        <strain evidence="3">cv. Bd21</strain>
    </source>
</reference>
<accession>A0A0Q3EGV6</accession>
<dbReference type="Gramene" id="PNT62820">
    <property type="protein sequence ID" value="PNT62820"/>
    <property type="gene ID" value="BRADI_4g08712v3"/>
</dbReference>
<sequence length="1045" mass="118647">MSRHSLKIYATDVDEAREHIFQCVRRMPHKAIYFDGWNGFGASVVLRSIAEVLPSRRTTPELCFDRVIYIDCSECKNRRAIQRAIAEELKLDSSVVGILDRQDEDDDFGGVDTGSRYEIDTVGQVIYQALKNSKFMMIFINGSDDEVDMGAFGIPPFTKFSNNTMIWTFKRSFLTMHRHQYEIEDKLRHTTFFLYSILVTSSQFQAILGEEAATIVARNPSMLGIDPTMVMECCLYKLFLHCNFHPATRFDWVAHASNYWICDRIMQWDIARDIIHALHREINWKCDSSLLDDVLQKFMKQLSPPFLVLKDDDVYEEGTYHWISVTSRNTKVCGLQTIPADTSSFFLAFEGPYYPSTLQNGLFEHASKLGVLVLYCSVFNFASPPFLKCHSLRFLGVDRCEDGNTDEGEDHIDWACLYRLQVLDLRYTDWNEILSQERMVLMTDIRELNIEGVDCWQYAAHLQGCLPNLQRLRIIKPRCKRQISKDVDNSFVDKTRMEILDLSGNSDMKILPRSLAKAGSLQMLVLDGCDELEKVVLPDGLPPSLNTFSFDGYGPASQWTQTIELPPNHCRLPTAVDNEKDISVSKISLAGCTQLENLFLRGLPNLVELDLSGTAIKVLDFETMVVHVPRLKRLFLIGCVHLHAIKPWCKRGNSEMLPNLELLCIDTRAGIGCSRPSINKNKSFSLQVHAVVEDARLARSLEFLMDFMGDCEDVYFNIHINSSPMYAGVSQLEASCKGKIGASDQVSMQQLVPAGCYDDVLSMVGDPPISAPTQTFTQPPTVMLDRHIEIAQGSRCVESELDGCLGQLIDYFTESLHVHDVSVSAIMPELHWGRALKHCCVERCPKLDPVFPSYSAFDSLETLWVSDLLIARWICSKPISRYRSLFRNLQHLHVSSCPSLQFGLPAMFSFPSLETLHIIHCGDLKHVFILDEKCPEEIAAYGVAFPKLRTIYLHNLLKLQQICQVKMVAPALESIKIRGCSGLRRLPAVAARSQLEKKRTIEIEKDIWDALEWDGVEAGHHPCLFEAPVHSSYYKKKLPRVSVLR</sequence>
<dbReference type="EnsemblPlants" id="PNT62820">
    <property type="protein sequence ID" value="PNT62820"/>
    <property type="gene ID" value="BRADI_4g08712v3"/>
</dbReference>
<dbReference type="InterPro" id="IPR057135">
    <property type="entry name" value="At4g27190-like_LRR"/>
</dbReference>
<gene>
    <name evidence="3" type="primary">LOC100831875</name>
    <name evidence="2" type="ORF">BRADI_4g08712v3</name>
</gene>
<evidence type="ECO:0000313" key="3">
    <source>
        <dbReference type="EnsemblPlants" id="KQJ86958"/>
    </source>
</evidence>
<dbReference type="SUPFAM" id="SSF52058">
    <property type="entry name" value="L domain-like"/>
    <property type="match status" value="2"/>
</dbReference>
<protein>
    <recommendedName>
        <fullName evidence="1">Disease resistance protein At4g27190-like leucine-rich repeats domain-containing protein</fullName>
    </recommendedName>
</protein>
<dbReference type="GeneID" id="100831875"/>
<dbReference type="Gramene" id="KQJ86958">
    <property type="protein sequence ID" value="KQJ86958"/>
    <property type="gene ID" value="BRADI_4g08712v3"/>
</dbReference>
<evidence type="ECO:0000259" key="1">
    <source>
        <dbReference type="Pfam" id="PF23247"/>
    </source>
</evidence>
<dbReference type="KEGG" id="bdi:100831875"/>
<reference evidence="3" key="3">
    <citation type="submission" date="2018-08" db="UniProtKB">
        <authorList>
            <consortium name="EnsemblPlants"/>
        </authorList>
    </citation>
    <scope>IDENTIFICATION</scope>
    <source>
        <strain evidence="3">cv. Bd21</strain>
    </source>
</reference>
<organism evidence="2">
    <name type="scientific">Brachypodium distachyon</name>
    <name type="common">Purple false brome</name>
    <name type="synonym">Trachynia distachya</name>
    <dbReference type="NCBI Taxonomy" id="15368"/>
    <lineage>
        <taxon>Eukaryota</taxon>
        <taxon>Viridiplantae</taxon>
        <taxon>Streptophyta</taxon>
        <taxon>Embryophyta</taxon>
        <taxon>Tracheophyta</taxon>
        <taxon>Spermatophyta</taxon>
        <taxon>Magnoliopsida</taxon>
        <taxon>Liliopsida</taxon>
        <taxon>Poales</taxon>
        <taxon>Poaceae</taxon>
        <taxon>BOP clade</taxon>
        <taxon>Pooideae</taxon>
        <taxon>Stipodae</taxon>
        <taxon>Brachypodieae</taxon>
        <taxon>Brachypodium</taxon>
    </lineage>
</organism>
<evidence type="ECO:0000313" key="2">
    <source>
        <dbReference type="EMBL" id="KQJ86958.1"/>
    </source>
</evidence>
<dbReference type="PANTHER" id="PTHR33463">
    <property type="entry name" value="NB-ARC DOMAIN-CONTAINING PROTEIN-RELATED"/>
    <property type="match status" value="1"/>
</dbReference>
<keyword evidence="4" id="KW-1185">Reference proteome</keyword>
<dbReference type="PANTHER" id="PTHR33463:SF194">
    <property type="entry name" value="OS04G0431700 PROTEIN"/>
    <property type="match status" value="1"/>
</dbReference>